<feature type="compositionally biased region" description="Polar residues" evidence="1">
    <location>
        <begin position="60"/>
        <end position="76"/>
    </location>
</feature>
<evidence type="ECO:0000313" key="3">
    <source>
        <dbReference type="Proteomes" id="UP000789901"/>
    </source>
</evidence>
<keyword evidence="3" id="KW-1185">Reference proteome</keyword>
<name>A0ABN7UYY7_GIGMA</name>
<accession>A0ABN7UYY7</accession>
<dbReference type="EMBL" id="CAJVQB010007185">
    <property type="protein sequence ID" value="CAG8698692.1"/>
    <property type="molecule type" value="Genomic_DNA"/>
</dbReference>
<dbReference type="Proteomes" id="UP000789901">
    <property type="component" value="Unassembled WGS sequence"/>
</dbReference>
<feature type="compositionally biased region" description="Basic and acidic residues" evidence="1">
    <location>
        <begin position="77"/>
        <end position="90"/>
    </location>
</feature>
<gene>
    <name evidence="2" type="ORF">GMARGA_LOCUS11982</name>
</gene>
<proteinExistence type="predicted"/>
<reference evidence="2 3" key="1">
    <citation type="submission" date="2021-06" db="EMBL/GenBank/DDBJ databases">
        <authorList>
            <person name="Kallberg Y."/>
            <person name="Tangrot J."/>
            <person name="Rosling A."/>
        </authorList>
    </citation>
    <scope>NUCLEOTIDE SEQUENCE [LARGE SCALE GENOMIC DNA]</scope>
    <source>
        <strain evidence="2 3">120-4 pot B 10/14</strain>
    </source>
</reference>
<feature type="region of interest" description="Disordered" evidence="1">
    <location>
        <begin position="301"/>
        <end position="334"/>
    </location>
</feature>
<evidence type="ECO:0000313" key="2">
    <source>
        <dbReference type="EMBL" id="CAG8698692.1"/>
    </source>
</evidence>
<feature type="compositionally biased region" description="Basic and acidic residues" evidence="1">
    <location>
        <begin position="307"/>
        <end position="334"/>
    </location>
</feature>
<feature type="region of interest" description="Disordered" evidence="1">
    <location>
        <begin position="59"/>
        <end position="90"/>
    </location>
</feature>
<comment type="caution">
    <text evidence="2">The sequence shown here is derived from an EMBL/GenBank/DDBJ whole genome shotgun (WGS) entry which is preliminary data.</text>
</comment>
<protein>
    <submittedName>
        <fullName evidence="2">16260_t:CDS:1</fullName>
    </submittedName>
</protein>
<evidence type="ECO:0000256" key="1">
    <source>
        <dbReference type="SAM" id="MobiDB-lite"/>
    </source>
</evidence>
<organism evidence="2 3">
    <name type="scientific">Gigaspora margarita</name>
    <dbReference type="NCBI Taxonomy" id="4874"/>
    <lineage>
        <taxon>Eukaryota</taxon>
        <taxon>Fungi</taxon>
        <taxon>Fungi incertae sedis</taxon>
        <taxon>Mucoromycota</taxon>
        <taxon>Glomeromycotina</taxon>
        <taxon>Glomeromycetes</taxon>
        <taxon>Diversisporales</taxon>
        <taxon>Gigasporaceae</taxon>
        <taxon>Gigaspora</taxon>
    </lineage>
</organism>
<sequence length="334" mass="37785">MLKYKEETPQNVSVEVNKVNKNILLQKTEQTAEVLVMDNKDTSKQSWAKMMDNDSDNLKDITNATNPWTTPSTSKTNTEHTSTESDILHNKREETQIGLEGLLKECFFDNIDNMISTSTNEEIKNVHEPNLYSDYEHEDMQTDAVLHKTQAESKEVAINEENKEMVAEPSDSLKDTKEKNTYNKNVETPTIASTCPDKEMATMDSSLDTNGTKVEMIDTTENDIVTRNADVRGSCKMVAQCNEDLRDKLNTLSFTNNIAARSNEHIESHTLETAIKITQPGDTEWLHSEGFTPVINKKLAASKKNKKTEESRLQEAESRPSPYKKEKDGIPSHH</sequence>